<evidence type="ECO:0000313" key="2">
    <source>
        <dbReference type="Proteomes" id="UP000826254"/>
    </source>
</evidence>
<name>A0A8T8W932_9EURY</name>
<dbReference type="InterPro" id="IPR011991">
    <property type="entry name" value="ArsR-like_HTH"/>
</dbReference>
<dbReference type="GeneID" id="67178138"/>
<dbReference type="CDD" id="cd00090">
    <property type="entry name" value="HTH_ARSR"/>
    <property type="match status" value="1"/>
</dbReference>
<protein>
    <submittedName>
        <fullName evidence="1">Winged helix-turn-helix domain-containing protein</fullName>
    </submittedName>
</protein>
<dbReference type="EMBL" id="CP081958">
    <property type="protein sequence ID" value="QZP36340.1"/>
    <property type="molecule type" value="Genomic_DNA"/>
</dbReference>
<gene>
    <name evidence="1" type="ORF">K6T50_08310</name>
</gene>
<dbReference type="KEGG" id="hmp:K6T50_08310"/>
<dbReference type="AlphaFoldDB" id="A0A8T8W932"/>
<proteinExistence type="predicted"/>
<sequence length="197" mass="22236">MDLTLDPFPLTCWKPVSDSGRRNGVRRKAALVEELLDDLGVYLPAGHERIQNAPLLNTCCEIQQRREFTQLLYIAPLQHRSVMSTEFKSDGRENDESYPENAPLVHVFGSSGKVKIISALLSEHDRDLNVSDIADIGDVARSTVYENIDDLCEMDVVVKTREVGGGPMYQINTENEMVAHIREVRDLGLERLLELEK</sequence>
<dbReference type="Gene3D" id="1.10.10.10">
    <property type="entry name" value="Winged helix-like DNA-binding domain superfamily/Winged helix DNA-binding domain"/>
    <property type="match status" value="1"/>
</dbReference>
<keyword evidence="2" id="KW-1185">Reference proteome</keyword>
<reference evidence="1 2" key="1">
    <citation type="journal article" date="2021" name="Int. J. Syst. Evol. Microbiol.">
        <title>Halobaculum halophilum sp. nov. and Halobaculum salinum sp. nov., isolated from salt lake and saline soil.</title>
        <authorList>
            <person name="Cui H.L."/>
            <person name="Shi X.W."/>
            <person name="Yin X.M."/>
            <person name="Yang X.Y."/>
            <person name="Hou J."/>
            <person name="Zhu L."/>
        </authorList>
    </citation>
    <scope>NUCLEOTIDE SEQUENCE [LARGE SCALE GENOMIC DNA]</scope>
    <source>
        <strain evidence="1 2">NBRC 109044</strain>
    </source>
</reference>
<dbReference type="SUPFAM" id="SSF46785">
    <property type="entry name" value="Winged helix' DNA-binding domain"/>
    <property type="match status" value="1"/>
</dbReference>
<dbReference type="RefSeq" id="WP_222606163.1">
    <property type="nucleotide sequence ID" value="NZ_CP081958.1"/>
</dbReference>
<evidence type="ECO:0000313" key="1">
    <source>
        <dbReference type="EMBL" id="QZP36340.1"/>
    </source>
</evidence>
<dbReference type="InterPro" id="IPR036390">
    <property type="entry name" value="WH_DNA-bd_sf"/>
</dbReference>
<dbReference type="InterPro" id="IPR036388">
    <property type="entry name" value="WH-like_DNA-bd_sf"/>
</dbReference>
<accession>A0A8T8W932</accession>
<dbReference type="Proteomes" id="UP000826254">
    <property type="component" value="Chromosome"/>
</dbReference>
<organism evidence="1 2">
    <name type="scientific">Halobaculum magnesiiphilum</name>
    <dbReference type="NCBI Taxonomy" id="1017351"/>
    <lineage>
        <taxon>Archaea</taxon>
        <taxon>Methanobacteriati</taxon>
        <taxon>Methanobacteriota</taxon>
        <taxon>Stenosarchaea group</taxon>
        <taxon>Halobacteria</taxon>
        <taxon>Halobacteriales</taxon>
        <taxon>Haloferacaceae</taxon>
        <taxon>Halobaculum</taxon>
    </lineage>
</organism>